<gene>
    <name evidence="2" type="primary">Cnig_chr_X.g26068</name>
    <name evidence="2" type="ORF">B9Z55_026068</name>
</gene>
<name>A0A2G5T132_9PELO</name>
<dbReference type="OrthoDB" id="2414723at2759"/>
<evidence type="ECO:0000256" key="1">
    <source>
        <dbReference type="SAM" id="Coils"/>
    </source>
</evidence>
<organism evidence="2 3">
    <name type="scientific">Caenorhabditis nigoni</name>
    <dbReference type="NCBI Taxonomy" id="1611254"/>
    <lineage>
        <taxon>Eukaryota</taxon>
        <taxon>Metazoa</taxon>
        <taxon>Ecdysozoa</taxon>
        <taxon>Nematoda</taxon>
        <taxon>Chromadorea</taxon>
        <taxon>Rhabditida</taxon>
        <taxon>Rhabditina</taxon>
        <taxon>Rhabditomorpha</taxon>
        <taxon>Rhabditoidea</taxon>
        <taxon>Rhabditidae</taxon>
        <taxon>Peloderinae</taxon>
        <taxon>Caenorhabditis</taxon>
    </lineage>
</organism>
<evidence type="ECO:0000313" key="2">
    <source>
        <dbReference type="EMBL" id="PIC21105.1"/>
    </source>
</evidence>
<comment type="caution">
    <text evidence="2">The sequence shown here is derived from an EMBL/GenBank/DDBJ whole genome shotgun (WGS) entry which is preliminary data.</text>
</comment>
<accession>A0A2G5T132</accession>
<proteinExistence type="predicted"/>
<evidence type="ECO:0008006" key="4">
    <source>
        <dbReference type="Google" id="ProtNLM"/>
    </source>
</evidence>
<feature type="coiled-coil region" evidence="1">
    <location>
        <begin position="284"/>
        <end position="332"/>
    </location>
</feature>
<reference evidence="3" key="1">
    <citation type="submission" date="2017-10" db="EMBL/GenBank/DDBJ databases">
        <title>Rapid genome shrinkage in a self-fertile nematode reveals novel sperm competition proteins.</title>
        <authorList>
            <person name="Yin D."/>
            <person name="Schwarz E.M."/>
            <person name="Thomas C.G."/>
            <person name="Felde R.L."/>
            <person name="Korf I.F."/>
            <person name="Cutter A.D."/>
            <person name="Schartner C.M."/>
            <person name="Ralston E.J."/>
            <person name="Meyer B.J."/>
            <person name="Haag E.S."/>
        </authorList>
    </citation>
    <scope>NUCLEOTIDE SEQUENCE [LARGE SCALE GENOMIC DNA]</scope>
    <source>
        <strain evidence="3">JU1422</strain>
    </source>
</reference>
<keyword evidence="3" id="KW-1185">Reference proteome</keyword>
<dbReference type="EMBL" id="PDUG01000006">
    <property type="protein sequence ID" value="PIC21105.1"/>
    <property type="molecule type" value="Genomic_DNA"/>
</dbReference>
<dbReference type="AlphaFoldDB" id="A0A2G5T132"/>
<sequence>MILSRLPKTSPVPFLSVETPNIRLILNFMRDGHVDHQKYSEDVEKIQKEAQFCLLDGLDKFCISKTKLQKSTILVDSDDDIVRVIRESKKNAVLVVLYNSNPKEISEQVAEAVMLCGDKIDVCLNFYELLLYTARQPIHPQMPFPHWPPYSIIPQHQQIHANQLPHFTRAAPLASNNCGSFGGFGGFPGFGAHFGNSNIPGSASTFQASSSMEIPKRPTPKRSKFCLKYYKKVGLKTLQDKIRQSEEFVKKAAEEKNKAEKWKGAWASSLTEVSDRWTKLQTENAKKSLEIESLKGELDAEKKKNEEARKQMKNFQEQKEKNESKLRDALLKSEKRNIDIEKVNEGFKNIIQTKWKEPGHGDWRIRAWQVFGPESRD</sequence>
<protein>
    <recommendedName>
        <fullName evidence="4">BTB domain-containing protein</fullName>
    </recommendedName>
</protein>
<dbReference type="Proteomes" id="UP000230233">
    <property type="component" value="Chromosome X"/>
</dbReference>
<evidence type="ECO:0000313" key="3">
    <source>
        <dbReference type="Proteomes" id="UP000230233"/>
    </source>
</evidence>
<keyword evidence="1" id="KW-0175">Coiled coil</keyword>